<feature type="repeat" description="Cell wall-binding" evidence="2">
    <location>
        <begin position="565"/>
        <end position="584"/>
    </location>
</feature>
<accession>A0A944CPP9</accession>
<keyword evidence="1" id="KW-0677">Repeat</keyword>
<dbReference type="AlphaFoldDB" id="A0A944CPP9"/>
<protein>
    <recommendedName>
        <fullName evidence="5">Glucan-binding domain-containing protein (YG repeat)</fullName>
    </recommendedName>
</protein>
<name>A0A944CPP9_9BACI</name>
<feature type="repeat" description="Cell wall-binding" evidence="2">
    <location>
        <begin position="354"/>
        <end position="373"/>
    </location>
</feature>
<proteinExistence type="predicted"/>
<dbReference type="PROSITE" id="PS51170">
    <property type="entry name" value="CW"/>
    <property type="match status" value="6"/>
</dbReference>
<dbReference type="Proteomes" id="UP000761411">
    <property type="component" value="Unassembled WGS sequence"/>
</dbReference>
<evidence type="ECO:0000256" key="1">
    <source>
        <dbReference type="ARBA" id="ARBA00022737"/>
    </source>
</evidence>
<evidence type="ECO:0000313" key="4">
    <source>
        <dbReference type="Proteomes" id="UP000761411"/>
    </source>
</evidence>
<dbReference type="Pfam" id="PF19127">
    <property type="entry name" value="Choline_bind_3"/>
    <property type="match status" value="4"/>
</dbReference>
<feature type="repeat" description="Cell wall-binding" evidence="2">
    <location>
        <begin position="483"/>
        <end position="502"/>
    </location>
</feature>
<dbReference type="EMBL" id="QTKX01000002">
    <property type="protein sequence ID" value="MBS8265623.1"/>
    <property type="molecule type" value="Genomic_DNA"/>
</dbReference>
<evidence type="ECO:0000256" key="2">
    <source>
        <dbReference type="PROSITE-ProRule" id="PRU00591"/>
    </source>
</evidence>
<gene>
    <name evidence="3" type="ORF">DYI25_14435</name>
</gene>
<dbReference type="Pfam" id="PF19085">
    <property type="entry name" value="Choline_bind_2"/>
    <property type="match status" value="1"/>
</dbReference>
<feature type="repeat" description="Cell wall-binding" evidence="2">
    <location>
        <begin position="585"/>
        <end position="604"/>
    </location>
</feature>
<sequence length="623" mass="70046">MHTTFWNWSQSRLWKNREIHNLGGEKLSKKLSVLFIGFVMLLSVLAPKASYAESLFEVTVTIAGQEYVVANETNSFEVNVDDLIADLGVQETDKVEKISVATPEGVDSITFEFLALNAFFPDAIIEVVNNKAEYVVSEWLGDLDQGSDGVSIQNLRQLMHVVNNEAWVTATVDYADGGYEILDILFTSGSGVEIPAVNAVELTGISLMTNIGEVALVKDGSNQFYLDLAGNNGTVEVNAIKFKSSTAKTVSLFSNDSYLYKEETDLQFVNGEAVIDVEKLITSELADILGDGETYLTNYQELKYMVASLFQNTFNGYVAAADGSQSPFQVVVNIDGFVEEGGKVYFYDIDGQRVTGWVEFDGDWYYFNPKGGAMLENSWLLYGGQWYFLGADGVMATGWQEFGDRTYYFTETGEMVKGFIKIDSKWYFFHPVKGSVNEGVLQKGWVKHNGVTRFMDLNTGAAITNWKRIGGKWYFFNNEGEMQTGWEFTGGKWYFMDGNGVMKTGWLQQGARKYFLDTVNGDMVTAWKYIGGKWYYFDKKEGSMETGWVYDAKKWYFMDGNGVMKKGWVYTGGKWYFLDNSGAMKTGWILTGGKWYYLYKDGAMAKSTVIDGYRLGSDGAWIR</sequence>
<organism evidence="3 4">
    <name type="scientific">Mesobacillus boroniphilus</name>
    <dbReference type="NCBI Taxonomy" id="308892"/>
    <lineage>
        <taxon>Bacteria</taxon>
        <taxon>Bacillati</taxon>
        <taxon>Bacillota</taxon>
        <taxon>Bacilli</taxon>
        <taxon>Bacillales</taxon>
        <taxon>Bacillaceae</taxon>
        <taxon>Mesobacillus</taxon>
    </lineage>
</organism>
<keyword evidence="4" id="KW-1185">Reference proteome</keyword>
<dbReference type="InterPro" id="IPR018337">
    <property type="entry name" value="Cell_wall/Cho-bd_repeat"/>
</dbReference>
<evidence type="ECO:0000313" key="3">
    <source>
        <dbReference type="EMBL" id="MBS8265623.1"/>
    </source>
</evidence>
<dbReference type="Gene3D" id="2.10.270.10">
    <property type="entry name" value="Cholin Binding"/>
    <property type="match status" value="4"/>
</dbReference>
<evidence type="ECO:0008006" key="5">
    <source>
        <dbReference type="Google" id="ProtNLM"/>
    </source>
</evidence>
<reference evidence="3 4" key="1">
    <citation type="journal article" date="2021" name="Microorganisms">
        <title>Bacterial Dimethylsulfoniopropionate Biosynthesis in the East China Sea.</title>
        <authorList>
            <person name="Liu J."/>
            <person name="Zhang Y."/>
            <person name="Liu J."/>
            <person name="Zhong H."/>
            <person name="Williams B.T."/>
            <person name="Zheng Y."/>
            <person name="Curson A.R.J."/>
            <person name="Sun C."/>
            <person name="Sun H."/>
            <person name="Song D."/>
            <person name="Wagner Mackenzie B."/>
            <person name="Bermejo Martinez A."/>
            <person name="Todd J.D."/>
            <person name="Zhang X.H."/>
        </authorList>
    </citation>
    <scope>NUCLEOTIDE SEQUENCE [LARGE SCALE GENOMIC DNA]</scope>
    <source>
        <strain evidence="3 4">ESS08</strain>
    </source>
</reference>
<dbReference type="Pfam" id="PF01473">
    <property type="entry name" value="Choline_bind_1"/>
    <property type="match status" value="1"/>
</dbReference>
<feature type="repeat" description="Cell wall-binding" evidence="2">
    <location>
        <begin position="463"/>
        <end position="482"/>
    </location>
</feature>
<comment type="caution">
    <text evidence="3">The sequence shown here is derived from an EMBL/GenBank/DDBJ whole genome shotgun (WGS) entry which is preliminary data.</text>
</comment>
<dbReference type="SUPFAM" id="SSF69360">
    <property type="entry name" value="Cell wall binding repeat"/>
    <property type="match status" value="2"/>
</dbReference>
<feature type="repeat" description="Cell wall-binding" evidence="2">
    <location>
        <begin position="545"/>
        <end position="564"/>
    </location>
</feature>